<gene>
    <name evidence="1" type="ORF">GXW78_20840</name>
</gene>
<accession>A0ABS5EMD0</accession>
<organism evidence="1 2">
    <name type="scientific">Neoroseomonas terrae</name>
    <dbReference type="NCBI Taxonomy" id="424799"/>
    <lineage>
        <taxon>Bacteria</taxon>
        <taxon>Pseudomonadati</taxon>
        <taxon>Pseudomonadota</taxon>
        <taxon>Alphaproteobacteria</taxon>
        <taxon>Acetobacterales</taxon>
        <taxon>Acetobacteraceae</taxon>
        <taxon>Neoroseomonas</taxon>
    </lineage>
</organism>
<dbReference type="EMBL" id="JAAEDI010000024">
    <property type="protein sequence ID" value="MBR0652115.1"/>
    <property type="molecule type" value="Genomic_DNA"/>
</dbReference>
<evidence type="ECO:0000313" key="1">
    <source>
        <dbReference type="EMBL" id="MBR0652115.1"/>
    </source>
</evidence>
<name>A0ABS5EMD0_9PROT</name>
<comment type="caution">
    <text evidence="1">The sequence shown here is derived from an EMBL/GenBank/DDBJ whole genome shotgun (WGS) entry which is preliminary data.</text>
</comment>
<protein>
    <submittedName>
        <fullName evidence="1">Uncharacterized protein</fullName>
    </submittedName>
</protein>
<dbReference type="RefSeq" id="WP_211870830.1">
    <property type="nucleotide sequence ID" value="NZ_JAAEDI010000024.1"/>
</dbReference>
<dbReference type="Proteomes" id="UP000698752">
    <property type="component" value="Unassembled WGS sequence"/>
</dbReference>
<reference evidence="2" key="1">
    <citation type="journal article" date="2021" name="Syst. Appl. Microbiol.">
        <title>Roseomonas hellenica sp. nov., isolated from roots of wild-growing Alkanna tinctoria.</title>
        <authorList>
            <person name="Rat A."/>
            <person name="Naranjo H.D."/>
            <person name="Lebbe L."/>
            <person name="Cnockaert M."/>
            <person name="Krigas N."/>
            <person name="Grigoriadou K."/>
            <person name="Maloupa E."/>
            <person name="Willems A."/>
        </authorList>
    </citation>
    <scope>NUCLEOTIDE SEQUENCE [LARGE SCALE GENOMIC DNA]</scope>
    <source>
        <strain evidence="2">LMG 31159</strain>
    </source>
</reference>
<sequence length="98" mass="11143">MGSASFMRLILGSPFAIPYQRWQLDPDGQPKTKVIGGLRYADLIALASKPKKRRLALPGIRTLPERMIDVQLEVLQRGFSVTERFEDIRKDYPAARQS</sequence>
<keyword evidence="2" id="KW-1185">Reference proteome</keyword>
<proteinExistence type="predicted"/>
<evidence type="ECO:0000313" key="2">
    <source>
        <dbReference type="Proteomes" id="UP000698752"/>
    </source>
</evidence>